<dbReference type="Proteomes" id="UP000626148">
    <property type="component" value="Unassembled WGS sequence"/>
</dbReference>
<accession>A0A918N6D0</accession>
<comment type="caution">
    <text evidence="1">The sequence shown here is derived from an EMBL/GenBank/DDBJ whole genome shotgun (WGS) entry which is preliminary data.</text>
</comment>
<dbReference type="EMBL" id="BMXR01000002">
    <property type="protein sequence ID" value="GGX42845.1"/>
    <property type="molecule type" value="Genomic_DNA"/>
</dbReference>
<proteinExistence type="predicted"/>
<reference evidence="1" key="1">
    <citation type="journal article" date="2014" name="Int. J. Syst. Evol. Microbiol.">
        <title>Complete genome sequence of Corynebacterium casei LMG S-19264T (=DSM 44701T), isolated from a smear-ripened cheese.</title>
        <authorList>
            <consortium name="US DOE Joint Genome Institute (JGI-PGF)"/>
            <person name="Walter F."/>
            <person name="Albersmeier A."/>
            <person name="Kalinowski J."/>
            <person name="Ruckert C."/>
        </authorList>
    </citation>
    <scope>NUCLEOTIDE SEQUENCE</scope>
    <source>
        <strain evidence="1">KCTC 22169</strain>
    </source>
</reference>
<dbReference type="AlphaFoldDB" id="A0A918N6D0"/>
<dbReference type="RefSeq" id="WP_189607097.1">
    <property type="nucleotide sequence ID" value="NZ_BMXR01000002.1"/>
</dbReference>
<organism evidence="1 2">
    <name type="scientific">Saccharospirillum salsuginis</name>
    <dbReference type="NCBI Taxonomy" id="418750"/>
    <lineage>
        <taxon>Bacteria</taxon>
        <taxon>Pseudomonadati</taxon>
        <taxon>Pseudomonadota</taxon>
        <taxon>Gammaproteobacteria</taxon>
        <taxon>Oceanospirillales</taxon>
        <taxon>Saccharospirillaceae</taxon>
        <taxon>Saccharospirillum</taxon>
    </lineage>
</organism>
<reference evidence="1" key="2">
    <citation type="submission" date="2020-09" db="EMBL/GenBank/DDBJ databases">
        <authorList>
            <person name="Sun Q."/>
            <person name="Kim S."/>
        </authorList>
    </citation>
    <scope>NUCLEOTIDE SEQUENCE</scope>
    <source>
        <strain evidence="1">KCTC 22169</strain>
    </source>
</reference>
<dbReference type="PROSITE" id="PS51257">
    <property type="entry name" value="PROKAR_LIPOPROTEIN"/>
    <property type="match status" value="1"/>
</dbReference>
<gene>
    <name evidence="1" type="ORF">GCM10007392_06820</name>
</gene>
<protein>
    <submittedName>
        <fullName evidence="1">Uncharacterized protein</fullName>
    </submittedName>
</protein>
<keyword evidence="2" id="KW-1185">Reference proteome</keyword>
<evidence type="ECO:0000313" key="1">
    <source>
        <dbReference type="EMBL" id="GGX42845.1"/>
    </source>
</evidence>
<evidence type="ECO:0000313" key="2">
    <source>
        <dbReference type="Proteomes" id="UP000626148"/>
    </source>
</evidence>
<sequence>MNTLRMMILAGMWTGLAGCVTGYDTASVEAIPEPVRQSLARAIDNGHRAGIGVALINPKGRFIETVGLIDADGSEPFTAQSQVGIGYTPDPKRLAHPHQGLVDIGQ</sequence>
<name>A0A918N6D0_9GAMM</name>